<sequence length="334" mass="37060">MIRSFHVVVASLMVLLSPVFTPAFAAQPAHSDVRIATSWPAQNTIIAMLGYGKNIVGTSAIAKRIPLFRQALPGIVNVPDVSLTSSHDINPEQILAQRAQLLFVPENMHIAKQDMLEQAGVKVLVLPDNSMAAMVERVMKTAQVLGPDAQQKAQQFQAYFNHNVALVQSRLAGIPDSQRLRVYHAMMSPVMTSGKPSLNDDWITLAGGKNVAATWFGGKPNTTGEVPVERAVAADPQVIIAMTRQTAQMIEHSAQWQSTSAVKNHRVFVNPQGMFWWCRETSEEALQFVWLAKKLYPAQFQDIDMSKMTHDFYQNFFGLDLTSAQIQNVLEPQH</sequence>
<proteinExistence type="predicted"/>
<organism evidence="3 4">
    <name type="scientific">Mangrovibacter plantisponsor</name>
    <dbReference type="NCBI Taxonomy" id="451513"/>
    <lineage>
        <taxon>Bacteria</taxon>
        <taxon>Pseudomonadati</taxon>
        <taxon>Pseudomonadota</taxon>
        <taxon>Gammaproteobacteria</taxon>
        <taxon>Enterobacterales</taxon>
        <taxon>Enterobacteriaceae</taxon>
        <taxon>Mangrovibacter</taxon>
    </lineage>
</organism>
<dbReference type="EMBL" id="QGTS01000004">
    <property type="protein sequence ID" value="PWW10245.1"/>
    <property type="molecule type" value="Genomic_DNA"/>
</dbReference>
<accession>A0A317Q547</accession>
<feature type="chain" id="PRO_5016425583" evidence="1">
    <location>
        <begin position="26"/>
        <end position="334"/>
    </location>
</feature>
<dbReference type="RefSeq" id="WP_425451697.1">
    <property type="nucleotide sequence ID" value="NZ_QGTS01000004.1"/>
</dbReference>
<evidence type="ECO:0000259" key="2">
    <source>
        <dbReference type="PROSITE" id="PS50983"/>
    </source>
</evidence>
<dbReference type="PANTHER" id="PTHR30535">
    <property type="entry name" value="VITAMIN B12-BINDING PROTEIN"/>
    <property type="match status" value="1"/>
</dbReference>
<protein>
    <submittedName>
        <fullName evidence="3">Iron complex transport system substrate-binding protein</fullName>
    </submittedName>
</protein>
<dbReference type="AlphaFoldDB" id="A0A317Q547"/>
<dbReference type="Gene3D" id="1.20.58.2180">
    <property type="match status" value="1"/>
</dbReference>
<evidence type="ECO:0000313" key="3">
    <source>
        <dbReference type="EMBL" id="PWW10245.1"/>
    </source>
</evidence>
<keyword evidence="4" id="KW-1185">Reference proteome</keyword>
<dbReference type="Gene3D" id="3.40.50.1980">
    <property type="entry name" value="Nitrogenase molybdenum iron protein domain"/>
    <property type="match status" value="2"/>
</dbReference>
<dbReference type="PANTHER" id="PTHR30535:SF34">
    <property type="entry name" value="MOLYBDATE-BINDING PROTEIN MOLA"/>
    <property type="match status" value="1"/>
</dbReference>
<dbReference type="SUPFAM" id="SSF53807">
    <property type="entry name" value="Helical backbone' metal receptor"/>
    <property type="match status" value="1"/>
</dbReference>
<reference evidence="3 4" key="1">
    <citation type="submission" date="2018-05" db="EMBL/GenBank/DDBJ databases">
        <title>Genomic Encyclopedia of Type Strains, Phase IV (KMG-IV): sequencing the most valuable type-strain genomes for metagenomic binning, comparative biology and taxonomic classification.</title>
        <authorList>
            <person name="Goeker M."/>
        </authorList>
    </citation>
    <scope>NUCLEOTIDE SEQUENCE [LARGE SCALE GENOMIC DNA]</scope>
    <source>
        <strain evidence="3 4">DSM 19579</strain>
    </source>
</reference>
<gene>
    <name evidence="3" type="ORF">DES37_104348</name>
</gene>
<dbReference type="PROSITE" id="PS50983">
    <property type="entry name" value="FE_B12_PBP"/>
    <property type="match status" value="1"/>
</dbReference>
<evidence type="ECO:0000256" key="1">
    <source>
        <dbReference type="SAM" id="SignalP"/>
    </source>
</evidence>
<dbReference type="InterPro" id="IPR002491">
    <property type="entry name" value="ABC_transptr_periplasmic_BD"/>
</dbReference>
<dbReference type="Proteomes" id="UP000246744">
    <property type="component" value="Unassembled WGS sequence"/>
</dbReference>
<dbReference type="InterPro" id="IPR050902">
    <property type="entry name" value="ABC_Transporter_SBP"/>
</dbReference>
<keyword evidence="1" id="KW-0732">Signal</keyword>
<name>A0A317Q547_9ENTR</name>
<comment type="caution">
    <text evidence="3">The sequence shown here is derived from an EMBL/GenBank/DDBJ whole genome shotgun (WGS) entry which is preliminary data.</text>
</comment>
<feature type="domain" description="Fe/B12 periplasmic-binding" evidence="2">
    <location>
        <begin position="34"/>
        <end position="299"/>
    </location>
</feature>
<evidence type="ECO:0000313" key="4">
    <source>
        <dbReference type="Proteomes" id="UP000246744"/>
    </source>
</evidence>
<feature type="signal peptide" evidence="1">
    <location>
        <begin position="1"/>
        <end position="25"/>
    </location>
</feature>
<dbReference type="Pfam" id="PF01497">
    <property type="entry name" value="Peripla_BP_2"/>
    <property type="match status" value="1"/>
</dbReference>